<feature type="domain" description="DNA helicase Pif1-like 2B" evidence="1">
    <location>
        <begin position="126"/>
        <end position="165"/>
    </location>
</feature>
<organism evidence="2 3">
    <name type="scientific">Loxostege sticticalis</name>
    <name type="common">Beet webworm moth</name>
    <dbReference type="NCBI Taxonomy" id="481309"/>
    <lineage>
        <taxon>Eukaryota</taxon>
        <taxon>Metazoa</taxon>
        <taxon>Ecdysozoa</taxon>
        <taxon>Arthropoda</taxon>
        <taxon>Hexapoda</taxon>
        <taxon>Insecta</taxon>
        <taxon>Pterygota</taxon>
        <taxon>Neoptera</taxon>
        <taxon>Endopterygota</taxon>
        <taxon>Lepidoptera</taxon>
        <taxon>Glossata</taxon>
        <taxon>Ditrysia</taxon>
        <taxon>Pyraloidea</taxon>
        <taxon>Crambidae</taxon>
        <taxon>Pyraustinae</taxon>
        <taxon>Loxostege</taxon>
    </lineage>
</organism>
<gene>
    <name evidence="2" type="ORF">ABMA27_011016</name>
</gene>
<dbReference type="Pfam" id="PF21530">
    <property type="entry name" value="Pif1_2B_dom"/>
    <property type="match status" value="1"/>
</dbReference>
<reference evidence="2 3" key="1">
    <citation type="submission" date="2024-06" db="EMBL/GenBank/DDBJ databases">
        <title>A chromosome-level genome assembly of beet webworm, Loxostege sticticalis.</title>
        <authorList>
            <person name="Zhang Y."/>
        </authorList>
    </citation>
    <scope>NUCLEOTIDE SEQUENCE [LARGE SCALE GENOMIC DNA]</scope>
    <source>
        <strain evidence="2">AQ026</strain>
        <tissue evidence="2">Whole body</tissue>
    </source>
</reference>
<evidence type="ECO:0000259" key="1">
    <source>
        <dbReference type="Pfam" id="PF21530"/>
    </source>
</evidence>
<dbReference type="CDD" id="cd18809">
    <property type="entry name" value="SF1_C_RecD"/>
    <property type="match status" value="1"/>
</dbReference>
<dbReference type="SUPFAM" id="SSF52540">
    <property type="entry name" value="P-loop containing nucleoside triphosphate hydrolases"/>
    <property type="match status" value="1"/>
</dbReference>
<dbReference type="PANTHER" id="PTHR23274">
    <property type="entry name" value="DNA HELICASE-RELATED"/>
    <property type="match status" value="1"/>
</dbReference>
<name>A0ABR3H327_LOXSC</name>
<accession>A0ABR3H327</accession>
<dbReference type="InterPro" id="IPR049163">
    <property type="entry name" value="Pif1-like_2B_dom"/>
</dbReference>
<sequence>MQGRSCCGAAAVPTRGWPAVGRRVPINLPVDTRGTRADEINASLKDPTFGHTLINNIQDFVNNVYPDNISCKTISWFKERAILSPTNEQVDKVNNLILAKIDAPTQIYYSVDTVLDSEEAVHFPTKFLSSLNSSRLPPHKMELKVGCTVILLRNLNPHKPCNGTHTFAGKITKKRLLVKSLKTFIIECTILTGCGTGEDVLIPRIPLIPSDLPFQCKRLQFPVKISFAMTINKSQGQTFNVAGLDLSVECFSHGQLYVALSRVTSKQNMFVMSNDKKAVNVVFRDIL</sequence>
<dbReference type="InterPro" id="IPR027417">
    <property type="entry name" value="P-loop_NTPase"/>
</dbReference>
<comment type="caution">
    <text evidence="2">The sequence shown here is derived from an EMBL/GenBank/DDBJ whole genome shotgun (WGS) entry which is preliminary data.</text>
</comment>
<dbReference type="EMBL" id="JBEUOH010000028">
    <property type="protein sequence ID" value="KAL0859198.1"/>
    <property type="molecule type" value="Genomic_DNA"/>
</dbReference>
<evidence type="ECO:0000313" key="3">
    <source>
        <dbReference type="Proteomes" id="UP001549920"/>
    </source>
</evidence>
<proteinExistence type="predicted"/>
<evidence type="ECO:0000313" key="2">
    <source>
        <dbReference type="EMBL" id="KAL0859198.1"/>
    </source>
</evidence>
<dbReference type="Proteomes" id="UP001549920">
    <property type="component" value="Unassembled WGS sequence"/>
</dbReference>
<dbReference type="PANTHER" id="PTHR23274:SF51">
    <property type="entry name" value="OS03G0423850 PROTEIN"/>
    <property type="match status" value="1"/>
</dbReference>
<protein>
    <recommendedName>
        <fullName evidence="1">DNA helicase Pif1-like 2B domain-containing protein</fullName>
    </recommendedName>
</protein>
<keyword evidence="3" id="KW-1185">Reference proteome</keyword>